<accession>A0ABN9LJ11</accession>
<reference evidence="1" key="1">
    <citation type="submission" date="2023-07" db="EMBL/GenBank/DDBJ databases">
        <authorList>
            <person name="Stuckert A."/>
        </authorList>
    </citation>
    <scope>NUCLEOTIDE SEQUENCE</scope>
</reference>
<dbReference type="Proteomes" id="UP001176940">
    <property type="component" value="Unassembled WGS sequence"/>
</dbReference>
<comment type="caution">
    <text evidence="1">The sequence shown here is derived from an EMBL/GenBank/DDBJ whole genome shotgun (WGS) entry which is preliminary data.</text>
</comment>
<organism evidence="1 2">
    <name type="scientific">Ranitomeya imitator</name>
    <name type="common">mimic poison frog</name>
    <dbReference type="NCBI Taxonomy" id="111125"/>
    <lineage>
        <taxon>Eukaryota</taxon>
        <taxon>Metazoa</taxon>
        <taxon>Chordata</taxon>
        <taxon>Craniata</taxon>
        <taxon>Vertebrata</taxon>
        <taxon>Euteleostomi</taxon>
        <taxon>Amphibia</taxon>
        <taxon>Batrachia</taxon>
        <taxon>Anura</taxon>
        <taxon>Neobatrachia</taxon>
        <taxon>Hyloidea</taxon>
        <taxon>Dendrobatidae</taxon>
        <taxon>Dendrobatinae</taxon>
        <taxon>Ranitomeya</taxon>
    </lineage>
</organism>
<protein>
    <submittedName>
        <fullName evidence="1">Uncharacterized protein</fullName>
    </submittedName>
</protein>
<sequence length="67" mass="7351">MCTRSGFPKATAQMEERLADFITGNAPEDVPAHTVRESVLRHAESVLAWVTVSSASFIIQVDRACFV</sequence>
<keyword evidence="2" id="KW-1185">Reference proteome</keyword>
<gene>
    <name evidence="1" type="ORF">RIMI_LOCUS9256518</name>
</gene>
<evidence type="ECO:0000313" key="2">
    <source>
        <dbReference type="Proteomes" id="UP001176940"/>
    </source>
</evidence>
<evidence type="ECO:0000313" key="1">
    <source>
        <dbReference type="EMBL" id="CAJ0941424.1"/>
    </source>
</evidence>
<dbReference type="SUPFAM" id="SSF140482">
    <property type="entry name" value="MAST3 pre-PK domain-like"/>
    <property type="match status" value="1"/>
</dbReference>
<name>A0ABN9LJ11_9NEOB</name>
<dbReference type="EMBL" id="CAUEEQ010019038">
    <property type="protein sequence ID" value="CAJ0941424.1"/>
    <property type="molecule type" value="Genomic_DNA"/>
</dbReference>
<dbReference type="InterPro" id="IPR023142">
    <property type="entry name" value="MAST_pre-PK_dom_sf"/>
</dbReference>
<proteinExistence type="predicted"/>